<gene>
    <name evidence="1" type="ORF">Cop2CBH44_07030</name>
</gene>
<dbReference type="RefSeq" id="WP_021930325.1">
    <property type="nucleotide sequence ID" value="NZ_AP023322.1"/>
</dbReference>
<organism evidence="1 2">
    <name type="scientific">Coprobacter secundus subsp. similis</name>
    <dbReference type="NCBI Taxonomy" id="2751153"/>
    <lineage>
        <taxon>Bacteria</taxon>
        <taxon>Pseudomonadati</taxon>
        <taxon>Bacteroidota</taxon>
        <taxon>Bacteroidia</taxon>
        <taxon>Bacteroidales</taxon>
        <taxon>Barnesiellaceae</taxon>
        <taxon>Coprobacter</taxon>
    </lineage>
</organism>
<sequence length="152" mass="17742">MEADKKELYDDIIEAFISAIKKANADNSYSLSDMYVCFKYDDLSLSIYDDMERLLLQTTIDAWEPLKSESVDFNEVVISTLKDVLNSDIMKKEFDTVNFVGPFSVILIDEEYEQICELITIDKDNIFLEDDFFSKIDKELDDFFEKLMSDVK</sequence>
<dbReference type="EMBL" id="AP023322">
    <property type="protein sequence ID" value="BCI62350.1"/>
    <property type="molecule type" value="Genomic_DNA"/>
</dbReference>
<accession>A0A7G1HS89</accession>
<evidence type="ECO:0000313" key="1">
    <source>
        <dbReference type="EMBL" id="BCI62350.1"/>
    </source>
</evidence>
<dbReference type="AlphaFoldDB" id="A0A7G1HS89"/>
<evidence type="ECO:0000313" key="2">
    <source>
        <dbReference type="Proteomes" id="UP000594042"/>
    </source>
</evidence>
<dbReference type="Proteomes" id="UP000594042">
    <property type="component" value="Chromosome"/>
</dbReference>
<name>A0A7G1HS89_9BACT</name>
<reference evidence="2" key="1">
    <citation type="submission" date="2020-07" db="EMBL/GenBank/DDBJ databases">
        <title>Complete genome sequencing of Coprobacter sp. strain 2CBH44.</title>
        <authorList>
            <person name="Sakamoto M."/>
            <person name="Murakami T."/>
            <person name="Mori H."/>
        </authorList>
    </citation>
    <scope>NUCLEOTIDE SEQUENCE [LARGE SCALE GENOMIC DNA]</scope>
    <source>
        <strain evidence="2">2CBH44</strain>
    </source>
</reference>
<keyword evidence="2" id="KW-1185">Reference proteome</keyword>
<proteinExistence type="predicted"/>
<protein>
    <submittedName>
        <fullName evidence="1">Uncharacterized protein</fullName>
    </submittedName>
</protein>
<dbReference type="KEGG" id="copr:Cop2CBH44_07030"/>